<proteinExistence type="predicted"/>
<dbReference type="Proteomes" id="UP001400965">
    <property type="component" value="Unassembled WGS sequence"/>
</dbReference>
<keyword evidence="2" id="KW-1185">Reference proteome</keyword>
<reference evidence="2" key="1">
    <citation type="journal article" date="2019" name="Int. J. Syst. Evol. Microbiol.">
        <title>The Global Catalogue of Microorganisms (GCM) 10K type strain sequencing project: providing services to taxonomists for standard genome sequencing and annotation.</title>
        <authorList>
            <consortium name="The Broad Institute Genomics Platform"/>
            <consortium name="The Broad Institute Genome Sequencing Center for Infectious Disease"/>
            <person name="Wu L."/>
            <person name="Ma J."/>
        </authorList>
    </citation>
    <scope>NUCLEOTIDE SEQUENCE [LARGE SCALE GENOMIC DNA]</scope>
    <source>
        <strain evidence="2">JCM 6486</strain>
    </source>
</reference>
<sequence>MAIKKKEIKGDALNKTIDLIDKMYANLDQYEKENIQKPLEDLEELRAEQEYLKVNGNKIDVHTGYDTYLRNQERIKVLPNLIIDTQRAINTAREQKETIENDLAISVYKEIKEDLYAEFEHNMTQYKNDLFDGLLKVAQTCNDMNTLSQEYNEAIEPIKWKKGVYLTIDSTGTIDEIAQVFDISKFGGFDLGRKIKIPENIQELKKEFQN</sequence>
<organism evidence="1 2">
    <name type="scientific">Paraclostridium tenue</name>
    <dbReference type="NCBI Taxonomy" id="1737"/>
    <lineage>
        <taxon>Bacteria</taxon>
        <taxon>Bacillati</taxon>
        <taxon>Bacillota</taxon>
        <taxon>Clostridia</taxon>
        <taxon>Peptostreptococcales</taxon>
        <taxon>Peptostreptococcaceae</taxon>
        <taxon>Paraclostridium</taxon>
    </lineage>
</organism>
<evidence type="ECO:0000313" key="2">
    <source>
        <dbReference type="Proteomes" id="UP001400965"/>
    </source>
</evidence>
<comment type="caution">
    <text evidence="1">The sequence shown here is derived from an EMBL/GenBank/DDBJ whole genome shotgun (WGS) entry which is preliminary data.</text>
</comment>
<accession>A0ABP3XM49</accession>
<gene>
    <name evidence="1" type="ORF">GCM10008917_28460</name>
</gene>
<dbReference type="EMBL" id="BAAACP010000035">
    <property type="protein sequence ID" value="GAA0866622.1"/>
    <property type="molecule type" value="Genomic_DNA"/>
</dbReference>
<evidence type="ECO:0000313" key="1">
    <source>
        <dbReference type="EMBL" id="GAA0866622.1"/>
    </source>
</evidence>
<protein>
    <submittedName>
        <fullName evidence="1">Uncharacterized protein</fullName>
    </submittedName>
</protein>
<name>A0ABP3XM49_9FIRM</name>
<dbReference type="RefSeq" id="WP_346047150.1">
    <property type="nucleotide sequence ID" value="NZ_BAAACP010000035.1"/>
</dbReference>